<dbReference type="RefSeq" id="XP_001330072.1">
    <property type="nucleotide sequence ID" value="XM_001330037.1"/>
</dbReference>
<feature type="region of interest" description="Disordered" evidence="1">
    <location>
        <begin position="265"/>
        <end position="288"/>
    </location>
</feature>
<dbReference type="SMR" id="A2F276"/>
<dbReference type="InParanoid" id="A2F276"/>
<dbReference type="VEuPathDB" id="TrichDB:TVAG_154850"/>
<proteinExistence type="predicted"/>
<reference evidence="2" key="2">
    <citation type="journal article" date="2007" name="Science">
        <title>Draft genome sequence of the sexually transmitted pathogen Trichomonas vaginalis.</title>
        <authorList>
            <person name="Carlton J.M."/>
            <person name="Hirt R.P."/>
            <person name="Silva J.C."/>
            <person name="Delcher A.L."/>
            <person name="Schatz M."/>
            <person name="Zhao Q."/>
            <person name="Wortman J.R."/>
            <person name="Bidwell S.L."/>
            <person name="Alsmark U.C.M."/>
            <person name="Besteiro S."/>
            <person name="Sicheritz-Ponten T."/>
            <person name="Noel C.J."/>
            <person name="Dacks J.B."/>
            <person name="Foster P.G."/>
            <person name="Simillion C."/>
            <person name="Van de Peer Y."/>
            <person name="Miranda-Saavedra D."/>
            <person name="Barton G.J."/>
            <person name="Westrop G.D."/>
            <person name="Mueller S."/>
            <person name="Dessi D."/>
            <person name="Fiori P.L."/>
            <person name="Ren Q."/>
            <person name="Paulsen I."/>
            <person name="Zhang H."/>
            <person name="Bastida-Corcuera F.D."/>
            <person name="Simoes-Barbosa A."/>
            <person name="Brown M.T."/>
            <person name="Hayes R.D."/>
            <person name="Mukherjee M."/>
            <person name="Okumura C.Y."/>
            <person name="Schneider R."/>
            <person name="Smith A.J."/>
            <person name="Vanacova S."/>
            <person name="Villalvazo M."/>
            <person name="Haas B.J."/>
            <person name="Pertea M."/>
            <person name="Feldblyum T.V."/>
            <person name="Utterback T.R."/>
            <person name="Shu C.L."/>
            <person name="Osoegawa K."/>
            <person name="de Jong P.J."/>
            <person name="Hrdy I."/>
            <person name="Horvathova L."/>
            <person name="Zubacova Z."/>
            <person name="Dolezal P."/>
            <person name="Malik S.B."/>
            <person name="Logsdon J.M. Jr."/>
            <person name="Henze K."/>
            <person name="Gupta A."/>
            <person name="Wang C.C."/>
            <person name="Dunne R.L."/>
            <person name="Upcroft J.A."/>
            <person name="Upcroft P."/>
            <person name="White O."/>
            <person name="Salzberg S.L."/>
            <person name="Tang P."/>
            <person name="Chiu C.-H."/>
            <person name="Lee Y.-S."/>
            <person name="Embley T.M."/>
            <person name="Coombs G.H."/>
            <person name="Mottram J.C."/>
            <person name="Tachezy J."/>
            <person name="Fraser-Liggett C.M."/>
            <person name="Johnson P.J."/>
        </authorList>
    </citation>
    <scope>NUCLEOTIDE SEQUENCE [LARGE SCALE GENOMIC DNA]</scope>
    <source>
        <strain evidence="2">G3</strain>
    </source>
</reference>
<accession>A2F276</accession>
<dbReference type="Proteomes" id="UP000001542">
    <property type="component" value="Unassembled WGS sequence"/>
</dbReference>
<dbReference type="VEuPathDB" id="TrichDB:TVAGG3_0163660"/>
<protein>
    <submittedName>
        <fullName evidence="2">Uncharacterized protein</fullName>
    </submittedName>
</protein>
<feature type="compositionally biased region" description="Pro residues" evidence="1">
    <location>
        <begin position="279"/>
        <end position="288"/>
    </location>
</feature>
<gene>
    <name evidence="2" type="ORF">TVAG_154850</name>
</gene>
<dbReference type="EMBL" id="DS113582">
    <property type="protein sequence ID" value="EAY01015.1"/>
    <property type="molecule type" value="Genomic_DNA"/>
</dbReference>
<name>A2F276_TRIV3</name>
<evidence type="ECO:0000313" key="3">
    <source>
        <dbReference type="Proteomes" id="UP000001542"/>
    </source>
</evidence>
<evidence type="ECO:0000256" key="1">
    <source>
        <dbReference type="SAM" id="MobiDB-lite"/>
    </source>
</evidence>
<reference evidence="2" key="1">
    <citation type="submission" date="2006-10" db="EMBL/GenBank/DDBJ databases">
        <authorList>
            <person name="Amadeo P."/>
            <person name="Zhao Q."/>
            <person name="Wortman J."/>
            <person name="Fraser-Liggett C."/>
            <person name="Carlton J."/>
        </authorList>
    </citation>
    <scope>NUCLEOTIDE SEQUENCE</scope>
    <source>
        <strain evidence="2">G3</strain>
    </source>
</reference>
<evidence type="ECO:0000313" key="2">
    <source>
        <dbReference type="EMBL" id="EAY01015.1"/>
    </source>
</evidence>
<dbReference type="KEGG" id="tva:4758839"/>
<keyword evidence="3" id="KW-1185">Reference proteome</keyword>
<dbReference type="AlphaFoldDB" id="A2F276"/>
<dbReference type="OrthoDB" id="10653601at2759"/>
<organism evidence="2 3">
    <name type="scientific">Trichomonas vaginalis (strain ATCC PRA-98 / G3)</name>
    <dbReference type="NCBI Taxonomy" id="412133"/>
    <lineage>
        <taxon>Eukaryota</taxon>
        <taxon>Metamonada</taxon>
        <taxon>Parabasalia</taxon>
        <taxon>Trichomonadida</taxon>
        <taxon>Trichomonadidae</taxon>
        <taxon>Trichomonas</taxon>
    </lineage>
</organism>
<sequence>MSLRLGAKPAEEPEEIVNETMLIEELKNETAGKIVSIFNSILNYETYELPDDSAFIDSSLEQIKEDTKQTLFGALTSLANKVDNGFKIKRSLQEELHNSSIDLGNATHARSTPTPFILRFFKKLKNEFRELDTNISNVQSSLLSLDGNNSLDSLGATLLQEHRAILRCSSKVSNLRRKYEETRKHMLDKLNLDENKLEEKFEFTSQDDMSYAENIKLLYNQYISDKNAKLQKWIEDIDLFGETTATVVPAQSFALNKLNAGAIKPSVATPTSNRVRSSAPPPSGATAH</sequence>